<feature type="domain" description="Nucleoside transporter/FeoB GTPase Gate" evidence="2">
    <location>
        <begin position="42"/>
        <end position="152"/>
    </location>
</feature>
<keyword evidence="4" id="KW-1185">Reference proteome</keyword>
<organism evidence="3 4">
    <name type="scientific">Pseudobacteroides cellulosolvens ATCC 35603 = DSM 2933</name>
    <dbReference type="NCBI Taxonomy" id="398512"/>
    <lineage>
        <taxon>Bacteria</taxon>
        <taxon>Bacillati</taxon>
        <taxon>Bacillota</taxon>
        <taxon>Clostridia</taxon>
        <taxon>Eubacteriales</taxon>
        <taxon>Oscillospiraceae</taxon>
        <taxon>Pseudobacteroides</taxon>
    </lineage>
</organism>
<keyword evidence="1" id="KW-0812">Transmembrane</keyword>
<feature type="transmembrane region" description="Helical" evidence="1">
    <location>
        <begin position="133"/>
        <end position="153"/>
    </location>
</feature>
<gene>
    <name evidence="3" type="ORF">Bccel_2422</name>
</gene>
<dbReference type="InterPro" id="IPR011642">
    <property type="entry name" value="Gate_dom"/>
</dbReference>
<evidence type="ECO:0000313" key="4">
    <source>
        <dbReference type="Proteomes" id="UP000036923"/>
    </source>
</evidence>
<dbReference type="AlphaFoldDB" id="A0A0L6JN07"/>
<protein>
    <submittedName>
        <fullName evidence="3">Nucleoside recognition domain protein</fullName>
    </submittedName>
</protein>
<feature type="transmembrane region" description="Helical" evidence="1">
    <location>
        <begin position="88"/>
        <end position="112"/>
    </location>
</feature>
<dbReference type="Proteomes" id="UP000036923">
    <property type="component" value="Unassembled WGS sequence"/>
</dbReference>
<proteinExistence type="predicted"/>
<evidence type="ECO:0000256" key="1">
    <source>
        <dbReference type="SAM" id="Phobius"/>
    </source>
</evidence>
<reference evidence="4" key="1">
    <citation type="submission" date="2015-07" db="EMBL/GenBank/DDBJ databases">
        <title>Near-Complete Genome Sequence of the Cellulolytic Bacterium Bacteroides (Pseudobacteroides) cellulosolvens ATCC 35603.</title>
        <authorList>
            <person name="Dassa B."/>
            <person name="Utturkar S.M."/>
            <person name="Klingeman D.M."/>
            <person name="Hurt R.A."/>
            <person name="Keller M."/>
            <person name="Xu J."/>
            <person name="Reddy Y.H.K."/>
            <person name="Borovok I."/>
            <person name="Grinberg I.R."/>
            <person name="Lamed R."/>
            <person name="Zhivin O."/>
            <person name="Bayer E.A."/>
            <person name="Brown S.D."/>
        </authorList>
    </citation>
    <scope>NUCLEOTIDE SEQUENCE [LARGE SCALE GENOMIC DNA]</scope>
    <source>
        <strain evidence="4">DSM 2933</strain>
    </source>
</reference>
<evidence type="ECO:0000313" key="3">
    <source>
        <dbReference type="EMBL" id="KNY27154.1"/>
    </source>
</evidence>
<keyword evidence="1" id="KW-1133">Transmembrane helix</keyword>
<evidence type="ECO:0000259" key="2">
    <source>
        <dbReference type="Pfam" id="PF07670"/>
    </source>
</evidence>
<accession>A0A0L6JN07</accession>
<feature type="transmembrane region" description="Helical" evidence="1">
    <location>
        <begin position="6"/>
        <end position="25"/>
    </location>
</feature>
<dbReference type="eggNOG" id="COG2715">
    <property type="taxonomic scope" value="Bacteria"/>
</dbReference>
<feature type="transmembrane region" description="Helical" evidence="1">
    <location>
        <begin position="165"/>
        <end position="187"/>
    </location>
</feature>
<name>A0A0L6JN07_9FIRM</name>
<dbReference type="OrthoDB" id="9782481at2"/>
<comment type="caution">
    <text evidence="3">The sequence shown here is derived from an EMBL/GenBank/DDBJ whole genome shotgun (WGS) entry which is preliminary data.</text>
</comment>
<dbReference type="EMBL" id="LGTC01000001">
    <property type="protein sequence ID" value="KNY27154.1"/>
    <property type="molecule type" value="Genomic_DNA"/>
</dbReference>
<dbReference type="RefSeq" id="WP_036945673.1">
    <property type="nucleotide sequence ID" value="NZ_JQKC01000066.1"/>
</dbReference>
<feature type="transmembrane region" description="Helical" evidence="1">
    <location>
        <begin position="37"/>
        <end position="58"/>
    </location>
</feature>
<dbReference type="STRING" id="398512.Bccel_2422"/>
<dbReference type="PATRIC" id="fig|398512.5.peg.2524"/>
<dbReference type="Pfam" id="PF07670">
    <property type="entry name" value="Gate"/>
    <property type="match status" value="1"/>
</dbReference>
<keyword evidence="1" id="KW-0472">Membrane</keyword>
<sequence length="202" mass="21375">MLNYIWMGMLLIGFIIGGLNGRLETVTQAAFNSSKSAVELSIGLLGILCLWTGLMGVAEKSGLLNKLAYLVSPLIRVLFPQIPKKSPAIGAIVMNMAANFFGLGNAATPLGLKAMKELQNHNNVKDTASDSMIMFLILNASAIQLVPATIIALRSSAGSTNPAEVIVPIWVASACAAATGIIAVKILGRVTKNQKRRIKSKN</sequence>